<dbReference type="InterPro" id="IPR008620">
    <property type="entry name" value="FixH"/>
</dbReference>
<keyword evidence="1" id="KW-1133">Transmembrane helix</keyword>
<keyword evidence="1" id="KW-0472">Membrane</keyword>
<dbReference type="Proteomes" id="UP000441333">
    <property type="component" value="Unassembled WGS sequence"/>
</dbReference>
<dbReference type="EMBL" id="WAAT01000028">
    <property type="protein sequence ID" value="KAB1069113.1"/>
    <property type="molecule type" value="Genomic_DNA"/>
</dbReference>
<dbReference type="AlphaFoldDB" id="A0A6N6MGX2"/>
<evidence type="ECO:0000256" key="1">
    <source>
        <dbReference type="SAM" id="Phobius"/>
    </source>
</evidence>
<feature type="transmembrane region" description="Helical" evidence="1">
    <location>
        <begin position="6"/>
        <end position="25"/>
    </location>
</feature>
<dbReference type="RefSeq" id="WP_150937449.1">
    <property type="nucleotide sequence ID" value="NZ_WAAT01000028.1"/>
</dbReference>
<organism evidence="2 3">
    <name type="scientific">Pseudotamlana haliotis</name>
    <dbReference type="NCBI Taxonomy" id="2614804"/>
    <lineage>
        <taxon>Bacteria</taxon>
        <taxon>Pseudomonadati</taxon>
        <taxon>Bacteroidota</taxon>
        <taxon>Flavobacteriia</taxon>
        <taxon>Flavobacteriales</taxon>
        <taxon>Flavobacteriaceae</taxon>
        <taxon>Pseudotamlana</taxon>
    </lineage>
</organism>
<keyword evidence="1" id="KW-0812">Transmembrane</keyword>
<gene>
    <name evidence="2" type="ORF">F6U93_04990</name>
</gene>
<sequence length="148" mass="17522">MKINWGTSIVLAFVGFISFILYFVITMNVDKAYDHELVTEDYYGVELAYQNDIDRLNNAKTLKENISYRKSPEGLVVYFPKDLDYKNITGKVMLYRPSSKKLDFETPINLEGSELLISDKRLVDGRWDLRIEWTYQKEDYLFKEEIHL</sequence>
<accession>A0A6N6MGX2</accession>
<dbReference type="Pfam" id="PF05751">
    <property type="entry name" value="FixH"/>
    <property type="match status" value="1"/>
</dbReference>
<proteinExistence type="predicted"/>
<evidence type="ECO:0000313" key="2">
    <source>
        <dbReference type="EMBL" id="KAB1069113.1"/>
    </source>
</evidence>
<keyword evidence="3" id="KW-1185">Reference proteome</keyword>
<reference evidence="2 3" key="1">
    <citation type="submission" date="2019-09" db="EMBL/GenBank/DDBJ databases">
        <authorList>
            <person name="Cao W.R."/>
        </authorList>
    </citation>
    <scope>NUCLEOTIDE SEQUENCE [LARGE SCALE GENOMIC DNA]</scope>
    <source>
        <strain evidence="2 3">B1N29</strain>
    </source>
</reference>
<name>A0A6N6MGX2_9FLAO</name>
<comment type="caution">
    <text evidence="2">The sequence shown here is derived from an EMBL/GenBank/DDBJ whole genome shotgun (WGS) entry which is preliminary data.</text>
</comment>
<protein>
    <submittedName>
        <fullName evidence="2">FixH family protein</fullName>
    </submittedName>
</protein>
<evidence type="ECO:0000313" key="3">
    <source>
        <dbReference type="Proteomes" id="UP000441333"/>
    </source>
</evidence>